<dbReference type="SUPFAM" id="SSF103473">
    <property type="entry name" value="MFS general substrate transporter"/>
    <property type="match status" value="1"/>
</dbReference>
<accession>A0A1Y1WII3</accession>
<proteinExistence type="predicted"/>
<dbReference type="OrthoDB" id="3639251at2759"/>
<evidence type="ECO:0000256" key="3">
    <source>
        <dbReference type="ARBA" id="ARBA00022692"/>
    </source>
</evidence>
<organism evidence="8 9">
    <name type="scientific">Linderina pennispora</name>
    <dbReference type="NCBI Taxonomy" id="61395"/>
    <lineage>
        <taxon>Eukaryota</taxon>
        <taxon>Fungi</taxon>
        <taxon>Fungi incertae sedis</taxon>
        <taxon>Zoopagomycota</taxon>
        <taxon>Kickxellomycotina</taxon>
        <taxon>Kickxellomycetes</taxon>
        <taxon>Kickxellales</taxon>
        <taxon>Kickxellaceae</taxon>
        <taxon>Linderina</taxon>
    </lineage>
</organism>
<dbReference type="GO" id="GO:0022857">
    <property type="term" value="F:transmembrane transporter activity"/>
    <property type="evidence" value="ECO:0007669"/>
    <property type="project" value="InterPro"/>
</dbReference>
<dbReference type="PANTHER" id="PTHR43791">
    <property type="entry name" value="PERMEASE-RELATED"/>
    <property type="match status" value="1"/>
</dbReference>
<feature type="transmembrane region" description="Helical" evidence="7">
    <location>
        <begin position="383"/>
        <end position="403"/>
    </location>
</feature>
<keyword evidence="5 7" id="KW-0472">Membrane</keyword>
<evidence type="ECO:0000256" key="7">
    <source>
        <dbReference type="SAM" id="Phobius"/>
    </source>
</evidence>
<dbReference type="PANTHER" id="PTHR43791:SF36">
    <property type="entry name" value="TRANSPORTER, PUTATIVE (AFU_ORTHOLOGUE AFUA_6G08340)-RELATED"/>
    <property type="match status" value="1"/>
</dbReference>
<keyword evidence="3 7" id="KW-0812">Transmembrane</keyword>
<feature type="compositionally biased region" description="Polar residues" evidence="6">
    <location>
        <begin position="1"/>
        <end position="19"/>
    </location>
</feature>
<feature type="transmembrane region" description="Helical" evidence="7">
    <location>
        <begin position="296"/>
        <end position="315"/>
    </location>
</feature>
<evidence type="ECO:0000256" key="6">
    <source>
        <dbReference type="SAM" id="MobiDB-lite"/>
    </source>
</evidence>
<evidence type="ECO:0000313" key="8">
    <source>
        <dbReference type="EMBL" id="ORX73391.1"/>
    </source>
</evidence>
<keyword evidence="2" id="KW-0813">Transport</keyword>
<comment type="caution">
    <text evidence="8">The sequence shown here is derived from an EMBL/GenBank/DDBJ whole genome shotgun (WGS) entry which is preliminary data.</text>
</comment>
<feature type="region of interest" description="Disordered" evidence="6">
    <location>
        <begin position="1"/>
        <end position="20"/>
    </location>
</feature>
<evidence type="ECO:0000256" key="5">
    <source>
        <dbReference type="ARBA" id="ARBA00023136"/>
    </source>
</evidence>
<keyword evidence="9" id="KW-1185">Reference proteome</keyword>
<feature type="transmembrane region" description="Helical" evidence="7">
    <location>
        <begin position="415"/>
        <end position="436"/>
    </location>
</feature>
<dbReference type="STRING" id="61395.A0A1Y1WII3"/>
<evidence type="ECO:0000256" key="1">
    <source>
        <dbReference type="ARBA" id="ARBA00004141"/>
    </source>
</evidence>
<evidence type="ECO:0000256" key="2">
    <source>
        <dbReference type="ARBA" id="ARBA00022448"/>
    </source>
</evidence>
<dbReference type="InterPro" id="IPR011701">
    <property type="entry name" value="MFS"/>
</dbReference>
<feature type="transmembrane region" description="Helical" evidence="7">
    <location>
        <begin position="118"/>
        <end position="137"/>
    </location>
</feature>
<dbReference type="Proteomes" id="UP000193922">
    <property type="component" value="Unassembled WGS sequence"/>
</dbReference>
<protein>
    <submittedName>
        <fullName evidence="8">MFS general substrate transporter</fullName>
    </submittedName>
</protein>
<feature type="transmembrane region" description="Helical" evidence="7">
    <location>
        <begin position="321"/>
        <end position="343"/>
    </location>
</feature>
<feature type="transmembrane region" description="Helical" evidence="7">
    <location>
        <begin position="91"/>
        <end position="111"/>
    </location>
</feature>
<dbReference type="GO" id="GO:0016020">
    <property type="term" value="C:membrane"/>
    <property type="evidence" value="ECO:0007669"/>
    <property type="project" value="UniProtKB-SubCell"/>
</dbReference>
<dbReference type="EMBL" id="MCFD01000002">
    <property type="protein sequence ID" value="ORX73391.1"/>
    <property type="molecule type" value="Genomic_DNA"/>
</dbReference>
<feature type="transmembrane region" description="Helical" evidence="7">
    <location>
        <begin position="259"/>
        <end position="284"/>
    </location>
</feature>
<feature type="transmembrane region" description="Helical" evidence="7">
    <location>
        <begin position="350"/>
        <end position="371"/>
    </location>
</feature>
<feature type="transmembrane region" description="Helical" evidence="7">
    <location>
        <begin position="200"/>
        <end position="220"/>
    </location>
</feature>
<comment type="subcellular location">
    <subcellularLocation>
        <location evidence="1">Membrane</location>
        <topology evidence="1">Multi-pass membrane protein</topology>
    </subcellularLocation>
</comment>
<evidence type="ECO:0000256" key="4">
    <source>
        <dbReference type="ARBA" id="ARBA00022989"/>
    </source>
</evidence>
<reference evidence="8 9" key="1">
    <citation type="submission" date="2016-07" db="EMBL/GenBank/DDBJ databases">
        <title>Pervasive Adenine N6-methylation of Active Genes in Fungi.</title>
        <authorList>
            <consortium name="DOE Joint Genome Institute"/>
            <person name="Mondo S.J."/>
            <person name="Dannebaum R.O."/>
            <person name="Kuo R.C."/>
            <person name="Labutti K."/>
            <person name="Haridas S."/>
            <person name="Kuo A."/>
            <person name="Salamov A."/>
            <person name="Ahrendt S.R."/>
            <person name="Lipzen A."/>
            <person name="Sullivan W."/>
            <person name="Andreopoulos W.B."/>
            <person name="Clum A."/>
            <person name="Lindquist E."/>
            <person name="Daum C."/>
            <person name="Ramamoorthy G.K."/>
            <person name="Gryganskyi A."/>
            <person name="Culley D."/>
            <person name="Magnuson J.K."/>
            <person name="James T.Y."/>
            <person name="O'Malley M.A."/>
            <person name="Stajich J.E."/>
            <person name="Spatafora J.W."/>
            <person name="Visel A."/>
            <person name="Grigoriev I.V."/>
        </authorList>
    </citation>
    <scope>NUCLEOTIDE SEQUENCE [LARGE SCALE GENOMIC DNA]</scope>
    <source>
        <strain evidence="8 9">ATCC 12442</strain>
    </source>
</reference>
<name>A0A1Y1WII3_9FUNG</name>
<keyword evidence="4 7" id="KW-1133">Transmembrane helix</keyword>
<gene>
    <name evidence="8" type="ORF">DL89DRAFT_265466</name>
</gene>
<feature type="transmembrane region" description="Helical" evidence="7">
    <location>
        <begin position="168"/>
        <end position="188"/>
    </location>
</feature>
<dbReference type="GeneID" id="63803329"/>
<dbReference type="Pfam" id="PF07690">
    <property type="entry name" value="MFS_1"/>
    <property type="match status" value="1"/>
</dbReference>
<dbReference type="Gene3D" id="1.20.1250.20">
    <property type="entry name" value="MFS general substrate transporter like domains"/>
    <property type="match status" value="2"/>
</dbReference>
<evidence type="ECO:0000313" key="9">
    <source>
        <dbReference type="Proteomes" id="UP000193922"/>
    </source>
</evidence>
<dbReference type="RefSeq" id="XP_040746731.1">
    <property type="nucleotide sequence ID" value="XM_040886681.1"/>
</dbReference>
<dbReference type="AlphaFoldDB" id="A0A1Y1WII3"/>
<sequence length="472" mass="52012">MPPASTTAPGKFSSESPSVASAEKVTYEIEKQTVDESSPRLKWAFRKVDMTLLFIIFLSNLLNSMDRGNLGLSKVVGLEKDTGMSGSDFNIVASIMYPTYLLFMLPSNLALRKFGARFWLSFITVLWGIVNMCMAFAKNKTDLILCRLFLGAAESGATPCMVTSRIGLFYSAFAAGSVVGGPIATGIGKITNPRFKPWEWIFFIEGLITAGFGLVMYIWILKSDEKEIINQRMAQDQIEGGKKPVNRRRLLDHARDPLIYSQALILFCANFGINTILTFAAIIVKEMGYSAGASQAMQAAPGICGFVSIMIARFYPRWFGSHFWSSIFCSVWLIAASAILLGVTNNIARIIALCMLSFGCFGSLSIGPGWLMSNVGGPTRAAFSGAINVMFGGLGGLCTAYIYRNKDAPRYMFGHGMNMFAACLMVIVTCTSHFLLIRRNKKKETHPIDISGMSQDEIDFLENDHPDFRYVD</sequence>
<dbReference type="InterPro" id="IPR036259">
    <property type="entry name" value="MFS_trans_sf"/>
</dbReference>